<evidence type="ECO:0000313" key="6">
    <source>
        <dbReference type="Proteomes" id="UP000002710"/>
    </source>
</evidence>
<dbReference type="InterPro" id="IPR011006">
    <property type="entry name" value="CheY-like_superfamily"/>
</dbReference>
<feature type="modified residue" description="4-aspartylphosphate" evidence="2">
    <location>
        <position position="51"/>
    </location>
</feature>
<dbReference type="STRING" id="207559.Dde_0710"/>
<dbReference type="InterPro" id="IPR036513">
    <property type="entry name" value="STAS_dom_sf"/>
</dbReference>
<dbReference type="SMART" id="SM00448">
    <property type="entry name" value="REC"/>
    <property type="match status" value="1"/>
</dbReference>
<keyword evidence="6" id="KW-1185">Reference proteome</keyword>
<dbReference type="Pfam" id="PF00072">
    <property type="entry name" value="Response_reg"/>
    <property type="match status" value="1"/>
</dbReference>
<dbReference type="RefSeq" id="WP_011366793.1">
    <property type="nucleotide sequence ID" value="NC_007519.1"/>
</dbReference>
<accession>Q314Y5</accession>
<dbReference type="SUPFAM" id="SSF52091">
    <property type="entry name" value="SpoIIaa-like"/>
    <property type="match status" value="1"/>
</dbReference>
<evidence type="ECO:0000256" key="2">
    <source>
        <dbReference type="PROSITE-ProRule" id="PRU00169"/>
    </source>
</evidence>
<dbReference type="Gene3D" id="3.30.750.24">
    <property type="entry name" value="STAS domain"/>
    <property type="match status" value="1"/>
</dbReference>
<dbReference type="InterPro" id="IPR050595">
    <property type="entry name" value="Bact_response_regulator"/>
</dbReference>
<sequence>MRILVIDDEAPTLKMFSLLLGAYGHEVFTADSGERGLAEFRRRQPPLVLTDIRMPGMDGMEVLRLIKEQAPATEVIVITGHGDMELALRALNLDATDFINKPIRRESLDQALARAQERLSLREENGHPLTLSQARGAVVITLRGTLGTASEAALRKAFQEAAQPGSCVVLDFAASTSINGAAISVLADAIRSASGSGAPVIISGLSESFRHVFDAMGVLAHARTFDCLPEALEHAAASAC</sequence>
<evidence type="ECO:0000259" key="4">
    <source>
        <dbReference type="PROSITE" id="PS50801"/>
    </source>
</evidence>
<organism evidence="5 6">
    <name type="scientific">Oleidesulfovibrio alaskensis (strain ATCC BAA-1058 / DSM 17464 / G20)</name>
    <name type="common">Desulfovibrio alaskensis</name>
    <dbReference type="NCBI Taxonomy" id="207559"/>
    <lineage>
        <taxon>Bacteria</taxon>
        <taxon>Pseudomonadati</taxon>
        <taxon>Thermodesulfobacteriota</taxon>
        <taxon>Desulfovibrionia</taxon>
        <taxon>Desulfovibrionales</taxon>
        <taxon>Desulfovibrionaceae</taxon>
        <taxon>Oleidesulfovibrio</taxon>
    </lineage>
</organism>
<evidence type="ECO:0000259" key="3">
    <source>
        <dbReference type="PROSITE" id="PS50110"/>
    </source>
</evidence>
<dbReference type="PANTHER" id="PTHR44591:SF3">
    <property type="entry name" value="RESPONSE REGULATORY DOMAIN-CONTAINING PROTEIN"/>
    <property type="match status" value="1"/>
</dbReference>
<dbReference type="AlphaFoldDB" id="Q314Y5"/>
<dbReference type="Pfam" id="PF01740">
    <property type="entry name" value="STAS"/>
    <property type="match status" value="1"/>
</dbReference>
<dbReference type="CDD" id="cd17536">
    <property type="entry name" value="REC_YesN-like"/>
    <property type="match status" value="1"/>
</dbReference>
<dbReference type="CDD" id="cd07043">
    <property type="entry name" value="STAS_anti-anti-sigma_factors"/>
    <property type="match status" value="1"/>
</dbReference>
<dbReference type="EMBL" id="CP000112">
    <property type="protein sequence ID" value="ABB37511.1"/>
    <property type="molecule type" value="Genomic_DNA"/>
</dbReference>
<dbReference type="KEGG" id="dde:Dde_0710"/>
<dbReference type="SUPFAM" id="SSF52172">
    <property type="entry name" value="CheY-like"/>
    <property type="match status" value="1"/>
</dbReference>
<evidence type="ECO:0000313" key="5">
    <source>
        <dbReference type="EMBL" id="ABB37511.1"/>
    </source>
</evidence>
<dbReference type="Gene3D" id="3.40.50.2300">
    <property type="match status" value="1"/>
</dbReference>
<dbReference type="PANTHER" id="PTHR44591">
    <property type="entry name" value="STRESS RESPONSE REGULATOR PROTEIN 1"/>
    <property type="match status" value="1"/>
</dbReference>
<dbReference type="HOGENOM" id="CLU_1159617_0_0_7"/>
<dbReference type="PROSITE" id="PS50110">
    <property type="entry name" value="RESPONSE_REGULATORY"/>
    <property type="match status" value="1"/>
</dbReference>
<name>Q314Y5_OLEA2</name>
<evidence type="ECO:0000256" key="1">
    <source>
        <dbReference type="ARBA" id="ARBA00022553"/>
    </source>
</evidence>
<gene>
    <name evidence="5" type="ordered locus">Dde_0710</name>
</gene>
<dbReference type="InterPro" id="IPR002645">
    <property type="entry name" value="STAS_dom"/>
</dbReference>
<reference evidence="5 6" key="1">
    <citation type="journal article" date="2011" name="J. Bacteriol.">
        <title>Complete genome sequence and updated annotation of Desulfovibrio alaskensis G20.</title>
        <authorList>
            <person name="Hauser L.J."/>
            <person name="Land M.L."/>
            <person name="Brown S.D."/>
            <person name="Larimer F."/>
            <person name="Keller K.L."/>
            <person name="Rapp-Giles B.J."/>
            <person name="Price M.N."/>
            <person name="Lin M."/>
            <person name="Bruce D.C."/>
            <person name="Detter J.C."/>
            <person name="Tapia R."/>
            <person name="Han C.S."/>
            <person name="Goodwin L.A."/>
            <person name="Cheng J.F."/>
            <person name="Pitluck S."/>
            <person name="Copeland A."/>
            <person name="Lucas S."/>
            <person name="Nolan M."/>
            <person name="Lapidus A.L."/>
            <person name="Palumbo A.V."/>
            <person name="Wall J.D."/>
        </authorList>
    </citation>
    <scope>NUCLEOTIDE SEQUENCE [LARGE SCALE GENOMIC DNA]</scope>
    <source>
        <strain evidence="6">ATCC BAA 1058 / DSM 17464 / G20</strain>
    </source>
</reference>
<dbReference type="GO" id="GO:0000160">
    <property type="term" value="P:phosphorelay signal transduction system"/>
    <property type="evidence" value="ECO:0007669"/>
    <property type="project" value="InterPro"/>
</dbReference>
<dbReference type="PROSITE" id="PS50801">
    <property type="entry name" value="STAS"/>
    <property type="match status" value="1"/>
</dbReference>
<dbReference type="Proteomes" id="UP000002710">
    <property type="component" value="Chromosome"/>
</dbReference>
<keyword evidence="1 2" id="KW-0597">Phosphoprotein</keyword>
<dbReference type="InterPro" id="IPR001789">
    <property type="entry name" value="Sig_transdc_resp-reg_receiver"/>
</dbReference>
<dbReference type="eggNOG" id="COG2204">
    <property type="taxonomic scope" value="Bacteria"/>
</dbReference>
<feature type="domain" description="Response regulatory" evidence="3">
    <location>
        <begin position="2"/>
        <end position="116"/>
    </location>
</feature>
<proteinExistence type="predicted"/>
<feature type="domain" description="STAS" evidence="4">
    <location>
        <begin position="127"/>
        <end position="235"/>
    </location>
</feature>
<protein>
    <submittedName>
        <fullName evidence="5">Anti-sigma-factor antagonist</fullName>
    </submittedName>
</protein>